<dbReference type="InterPro" id="IPR033949">
    <property type="entry name" value="CobQ_GATase1"/>
</dbReference>
<feature type="active site" evidence="4">
    <location>
        <position position="474"/>
    </location>
</feature>
<dbReference type="Pfam" id="PF01656">
    <property type="entry name" value="CbiA"/>
    <property type="match status" value="1"/>
</dbReference>
<feature type="domain" description="CobB/CobQ-like glutamine amidotransferase" evidence="6">
    <location>
        <begin position="267"/>
        <end position="481"/>
    </location>
</feature>
<evidence type="ECO:0000313" key="7">
    <source>
        <dbReference type="EMBL" id="SMG33891.1"/>
    </source>
</evidence>
<evidence type="ECO:0000256" key="4">
    <source>
        <dbReference type="HAMAP-Rule" id="MF_00028"/>
    </source>
</evidence>
<dbReference type="InterPro" id="IPR027417">
    <property type="entry name" value="P-loop_NTPase"/>
</dbReference>
<feature type="active site" description="Nucleophile" evidence="4">
    <location>
        <position position="352"/>
    </location>
</feature>
<dbReference type="PROSITE" id="PS51274">
    <property type="entry name" value="GATASE_COBBQ"/>
    <property type="match status" value="1"/>
</dbReference>
<evidence type="ECO:0000256" key="3">
    <source>
        <dbReference type="ARBA" id="ARBA00022962"/>
    </source>
</evidence>
<dbReference type="Pfam" id="PF07685">
    <property type="entry name" value="GATase_3"/>
    <property type="match status" value="1"/>
</dbReference>
<feature type="domain" description="CobQ/CobB/MinD/ParA nucleotide binding" evidence="5">
    <location>
        <begin position="17"/>
        <end position="245"/>
    </location>
</feature>
<comment type="pathway">
    <text evidence="1 4">Cofactor biosynthesis; adenosylcobalamin biosynthesis.</text>
</comment>
<proteinExistence type="inferred from homology"/>
<gene>
    <name evidence="4" type="primary">cobQ</name>
    <name evidence="7" type="ORF">SAMN06295960_1910</name>
</gene>
<dbReference type="OrthoDB" id="9808302at2"/>
<dbReference type="NCBIfam" id="TIGR00313">
    <property type="entry name" value="cobQ"/>
    <property type="match status" value="1"/>
</dbReference>
<dbReference type="SUPFAM" id="SSF52317">
    <property type="entry name" value="Class I glutamine amidotransferase-like"/>
    <property type="match status" value="1"/>
</dbReference>
<name>A0A1X7K095_9BACL</name>
<organism evidence="7 8">
    <name type="scientific">Paenibacillus aquistagni</name>
    <dbReference type="NCBI Taxonomy" id="1852522"/>
    <lineage>
        <taxon>Bacteria</taxon>
        <taxon>Bacillati</taxon>
        <taxon>Bacillota</taxon>
        <taxon>Bacilli</taxon>
        <taxon>Bacillales</taxon>
        <taxon>Paenibacillaceae</taxon>
        <taxon>Paenibacillus</taxon>
    </lineage>
</organism>
<evidence type="ECO:0000256" key="2">
    <source>
        <dbReference type="ARBA" id="ARBA00022573"/>
    </source>
</evidence>
<dbReference type="HAMAP" id="MF_00028">
    <property type="entry name" value="CobQ"/>
    <property type="match status" value="1"/>
</dbReference>
<keyword evidence="2 4" id="KW-0169">Cobalamin biosynthesis</keyword>
<dbReference type="EMBL" id="FXAZ01000002">
    <property type="protein sequence ID" value="SMG33891.1"/>
    <property type="molecule type" value="Genomic_DNA"/>
</dbReference>
<dbReference type="UniPathway" id="UPA00148"/>
<dbReference type="SUPFAM" id="SSF52540">
    <property type="entry name" value="P-loop containing nucleoside triphosphate hydrolases"/>
    <property type="match status" value="1"/>
</dbReference>
<evidence type="ECO:0000259" key="6">
    <source>
        <dbReference type="Pfam" id="PF07685"/>
    </source>
</evidence>
<accession>A0A1X7K095</accession>
<dbReference type="STRING" id="1852522.SAMN06295960_1910"/>
<dbReference type="Gene3D" id="3.40.50.300">
    <property type="entry name" value="P-loop containing nucleotide triphosphate hydrolases"/>
    <property type="match status" value="1"/>
</dbReference>
<dbReference type="CDD" id="cd05389">
    <property type="entry name" value="CobQ_N"/>
    <property type="match status" value="1"/>
</dbReference>
<evidence type="ECO:0000313" key="8">
    <source>
        <dbReference type="Proteomes" id="UP000193834"/>
    </source>
</evidence>
<dbReference type="InterPro" id="IPR002586">
    <property type="entry name" value="CobQ/CobB/MinD/ParA_Nub-bd_dom"/>
</dbReference>
<dbReference type="NCBIfam" id="NF001989">
    <property type="entry name" value="PRK00784.1"/>
    <property type="match status" value="1"/>
</dbReference>
<keyword evidence="3 4" id="KW-0315">Glutamine amidotransferase</keyword>
<reference evidence="7 8" key="1">
    <citation type="submission" date="2017-04" db="EMBL/GenBank/DDBJ databases">
        <authorList>
            <person name="Afonso C.L."/>
            <person name="Miller P.J."/>
            <person name="Scott M.A."/>
            <person name="Spackman E."/>
            <person name="Goraichik I."/>
            <person name="Dimitrov K.M."/>
            <person name="Suarez D.L."/>
            <person name="Swayne D.E."/>
        </authorList>
    </citation>
    <scope>NUCLEOTIDE SEQUENCE [LARGE SCALE GENOMIC DNA]</scope>
    <source>
        <strain evidence="7 8">11</strain>
    </source>
</reference>
<dbReference type="InterPro" id="IPR047045">
    <property type="entry name" value="CobQ_N"/>
</dbReference>
<dbReference type="PANTHER" id="PTHR21343">
    <property type="entry name" value="DETHIOBIOTIN SYNTHETASE"/>
    <property type="match status" value="1"/>
</dbReference>
<protein>
    <recommendedName>
        <fullName evidence="4">Cobyric acid synthase</fullName>
    </recommendedName>
</protein>
<dbReference type="InterPro" id="IPR004459">
    <property type="entry name" value="CobQ_synth"/>
</dbReference>
<dbReference type="InterPro" id="IPR029062">
    <property type="entry name" value="Class_I_gatase-like"/>
</dbReference>
<evidence type="ECO:0000259" key="5">
    <source>
        <dbReference type="Pfam" id="PF01656"/>
    </source>
</evidence>
<dbReference type="Gene3D" id="3.40.50.880">
    <property type="match status" value="1"/>
</dbReference>
<dbReference type="AlphaFoldDB" id="A0A1X7K095"/>
<keyword evidence="8" id="KW-1185">Reference proteome</keyword>
<evidence type="ECO:0000256" key="1">
    <source>
        <dbReference type="ARBA" id="ARBA00004953"/>
    </source>
</evidence>
<dbReference type="CDD" id="cd01750">
    <property type="entry name" value="GATase1_CobQ"/>
    <property type="match status" value="1"/>
</dbReference>
<dbReference type="GO" id="GO:0015420">
    <property type="term" value="F:ABC-type vitamin B12 transporter activity"/>
    <property type="evidence" value="ECO:0007669"/>
    <property type="project" value="UniProtKB-UniRule"/>
</dbReference>
<dbReference type="GO" id="GO:0009236">
    <property type="term" value="P:cobalamin biosynthetic process"/>
    <property type="evidence" value="ECO:0007669"/>
    <property type="project" value="UniProtKB-UniRule"/>
</dbReference>
<dbReference type="GO" id="GO:0003824">
    <property type="term" value="F:catalytic activity"/>
    <property type="evidence" value="ECO:0007669"/>
    <property type="project" value="InterPro"/>
</dbReference>
<sequence length="534" mass="59006">MADAHQKQSTRARGRAIMLQGTASDVGKSVVTTALCRIFKQDGYKVAPFKSQNMALNSYVTPDGKEIGRAQGVQAEACGIMATTDMNPVLIKPMQDMQSQVVVHGKPYLNMSARNYRTDFLPTAKEIVTAAVERLKADYDLVVMEGAGSPAEINLKHNDIVNMNMAAWAEAPVILVADIDRGGVFASIVGTLELLEPAERDRVIGFIINKFRGDVELLRPGLDWLEERTGKPVLGVLPYADDLDIEAEDSVQLAQWKGRVDPENDIDIAVMALPRISNFTDIDPLNAEHDVRVRYVRRLDELGDPDIIILPGTKSTIADLEWLQASGLAAGIEQIRSRRAQLGKKTWVAGICGGYQMLGRSLADPHGVETEAGTKVAGLGLLPLRTTFTLEKRTEQVAGTVVSLHHKWGSMRGIAVQGYEIHMGTSHVDEDGGIEQRRGLLELSNLNVSEMEQGEALLDGTLSEDGYVFGTYLHGIFHNDAFRRQWLNMVRESKGIEPLPLMLHYQEQREQAFDRLADLARAHLDMERIYSIIS</sequence>
<comment type="similarity">
    <text evidence="4">Belongs to the CobB/CobQ family. CobQ subfamily.</text>
</comment>
<comment type="function">
    <text evidence="4">Catalyzes amidations at positions B, D, E, and G on adenosylcobyrinic A,C-diamide. NH(2) groups are provided by glutamine, and one molecule of ATP is hydrogenolyzed for each amidation.</text>
</comment>
<dbReference type="Proteomes" id="UP000193834">
    <property type="component" value="Unassembled WGS sequence"/>
</dbReference>
<dbReference type="InterPro" id="IPR011698">
    <property type="entry name" value="GATase_3"/>
</dbReference>
<dbReference type="PANTHER" id="PTHR21343:SF1">
    <property type="entry name" value="COBYRIC ACID SYNTHASE"/>
    <property type="match status" value="1"/>
</dbReference>
<dbReference type="RefSeq" id="WP_085494152.1">
    <property type="nucleotide sequence ID" value="NZ_FXAZ01000002.1"/>
</dbReference>